<protein>
    <submittedName>
        <fullName evidence="2">Uncharacterized protein</fullName>
    </submittedName>
</protein>
<dbReference type="Proteomes" id="UP000298097">
    <property type="component" value="Unassembled WGS sequence"/>
</dbReference>
<sequence>MRELEKRKDEPTSQKFIRDIVALLHFKSVSKIRPKISEILDTGDVIFTPENGHKESLIKREKIQEFLDALKKLETLLSTEAKNYKSQIAIPMVILIAASLVCIGFSVQFAGYSDAHKLVLLAIFMLFSILDLGLFFSFMKKSISRS</sequence>
<dbReference type="EMBL" id="RQEY01000024">
    <property type="protein sequence ID" value="TGK36261.1"/>
    <property type="molecule type" value="Genomic_DNA"/>
</dbReference>
<organism evidence="2 3">
    <name type="scientific">Leptospira andrefontaineae</name>
    <dbReference type="NCBI Taxonomy" id="2484976"/>
    <lineage>
        <taxon>Bacteria</taxon>
        <taxon>Pseudomonadati</taxon>
        <taxon>Spirochaetota</taxon>
        <taxon>Spirochaetia</taxon>
        <taxon>Leptospirales</taxon>
        <taxon>Leptospiraceae</taxon>
        <taxon>Leptospira</taxon>
    </lineage>
</organism>
<accession>A0A4R9GX16</accession>
<keyword evidence="1" id="KW-1133">Transmembrane helix</keyword>
<proteinExistence type="predicted"/>
<name>A0A4R9GX16_9LEPT</name>
<evidence type="ECO:0000256" key="1">
    <source>
        <dbReference type="SAM" id="Phobius"/>
    </source>
</evidence>
<dbReference type="RefSeq" id="WP_135775998.1">
    <property type="nucleotide sequence ID" value="NZ_RQEY01000024.1"/>
</dbReference>
<feature type="transmembrane region" description="Helical" evidence="1">
    <location>
        <begin position="118"/>
        <end position="138"/>
    </location>
</feature>
<comment type="caution">
    <text evidence="2">The sequence shown here is derived from an EMBL/GenBank/DDBJ whole genome shotgun (WGS) entry which is preliminary data.</text>
</comment>
<feature type="transmembrane region" description="Helical" evidence="1">
    <location>
        <begin position="88"/>
        <end position="112"/>
    </location>
</feature>
<keyword evidence="1" id="KW-0472">Membrane</keyword>
<reference evidence="2" key="1">
    <citation type="journal article" date="2019" name="PLoS Negl. Trop. Dis.">
        <title>Revisiting the worldwide diversity of Leptospira species in the environment.</title>
        <authorList>
            <person name="Vincent A.T."/>
            <person name="Schiettekatte O."/>
            <person name="Bourhy P."/>
            <person name="Veyrier F.J."/>
            <person name="Picardeau M."/>
        </authorList>
    </citation>
    <scope>NUCLEOTIDE SEQUENCE [LARGE SCALE GENOMIC DNA]</scope>
    <source>
        <strain evidence="2">201800301</strain>
    </source>
</reference>
<dbReference type="AlphaFoldDB" id="A0A4R9GX16"/>
<keyword evidence="3" id="KW-1185">Reference proteome</keyword>
<gene>
    <name evidence="2" type="ORF">EHO65_18345</name>
</gene>
<keyword evidence="1" id="KW-0812">Transmembrane</keyword>
<evidence type="ECO:0000313" key="2">
    <source>
        <dbReference type="EMBL" id="TGK36261.1"/>
    </source>
</evidence>
<evidence type="ECO:0000313" key="3">
    <source>
        <dbReference type="Proteomes" id="UP000298097"/>
    </source>
</evidence>